<dbReference type="RefSeq" id="WP_263341296.1">
    <property type="nucleotide sequence ID" value="NZ_JAGSYH010000007.1"/>
</dbReference>
<keyword evidence="12 19" id="KW-0133">Cell shape</keyword>
<feature type="domain" description="FAD-binding PCMH-type" evidence="20">
    <location>
        <begin position="14"/>
        <end position="186"/>
    </location>
</feature>
<name>A0ABW1EJE4_9BACT</name>
<feature type="active site" description="Proton donor" evidence="19">
    <location>
        <position position="238"/>
    </location>
</feature>
<dbReference type="InterPro" id="IPR006094">
    <property type="entry name" value="Oxid_FAD_bind_N"/>
</dbReference>
<gene>
    <name evidence="19" type="primary">murB</name>
    <name evidence="21" type="ORF">ACFPT7_13920</name>
</gene>
<dbReference type="InterPro" id="IPR016169">
    <property type="entry name" value="FAD-bd_PCMH_sub2"/>
</dbReference>
<feature type="active site" evidence="19">
    <location>
        <position position="339"/>
    </location>
</feature>
<dbReference type="Gene3D" id="3.30.43.10">
    <property type="entry name" value="Uridine Diphospho-n-acetylenolpyruvylglucosamine Reductase, domain 2"/>
    <property type="match status" value="1"/>
</dbReference>
<comment type="catalytic activity">
    <reaction evidence="18 19">
        <text>UDP-N-acetyl-alpha-D-muramate + NADP(+) = UDP-N-acetyl-3-O-(1-carboxyvinyl)-alpha-D-glucosamine + NADPH + H(+)</text>
        <dbReference type="Rhea" id="RHEA:12248"/>
        <dbReference type="ChEBI" id="CHEBI:15378"/>
        <dbReference type="ChEBI" id="CHEBI:57783"/>
        <dbReference type="ChEBI" id="CHEBI:58349"/>
        <dbReference type="ChEBI" id="CHEBI:68483"/>
        <dbReference type="ChEBI" id="CHEBI:70757"/>
        <dbReference type="EC" id="1.3.1.98"/>
    </reaction>
</comment>
<evidence type="ECO:0000256" key="19">
    <source>
        <dbReference type="HAMAP-Rule" id="MF_00037"/>
    </source>
</evidence>
<evidence type="ECO:0000259" key="20">
    <source>
        <dbReference type="PROSITE" id="PS51387"/>
    </source>
</evidence>
<dbReference type="Pfam" id="PF02873">
    <property type="entry name" value="MurB_C"/>
    <property type="match status" value="1"/>
</dbReference>
<comment type="function">
    <text evidence="2 19">Cell wall formation.</text>
</comment>
<accession>A0ABW1EJE4</accession>
<evidence type="ECO:0000313" key="21">
    <source>
        <dbReference type="EMBL" id="MFC5863397.1"/>
    </source>
</evidence>
<evidence type="ECO:0000256" key="3">
    <source>
        <dbReference type="ARBA" id="ARBA00004496"/>
    </source>
</evidence>
<evidence type="ECO:0000256" key="13">
    <source>
        <dbReference type="ARBA" id="ARBA00022984"/>
    </source>
</evidence>
<evidence type="ECO:0000256" key="12">
    <source>
        <dbReference type="ARBA" id="ARBA00022960"/>
    </source>
</evidence>
<evidence type="ECO:0000256" key="14">
    <source>
        <dbReference type="ARBA" id="ARBA00023002"/>
    </source>
</evidence>
<keyword evidence="13 19" id="KW-0573">Peptidoglycan synthesis</keyword>
<evidence type="ECO:0000313" key="22">
    <source>
        <dbReference type="Proteomes" id="UP001596091"/>
    </source>
</evidence>
<evidence type="ECO:0000256" key="16">
    <source>
        <dbReference type="ARBA" id="ARBA00023316"/>
    </source>
</evidence>
<dbReference type="GO" id="GO:0008762">
    <property type="term" value="F:UDP-N-acetylmuramate dehydrogenase activity"/>
    <property type="evidence" value="ECO:0007669"/>
    <property type="project" value="UniProtKB-EC"/>
</dbReference>
<keyword evidence="11 19" id="KW-0521">NADP</keyword>
<dbReference type="InterPro" id="IPR036318">
    <property type="entry name" value="FAD-bd_PCMH-like_sf"/>
</dbReference>
<evidence type="ECO:0000256" key="11">
    <source>
        <dbReference type="ARBA" id="ARBA00022857"/>
    </source>
</evidence>
<evidence type="ECO:0000256" key="5">
    <source>
        <dbReference type="ARBA" id="ARBA00012518"/>
    </source>
</evidence>
<evidence type="ECO:0000256" key="1">
    <source>
        <dbReference type="ARBA" id="ARBA00001974"/>
    </source>
</evidence>
<dbReference type="HAMAP" id="MF_00037">
    <property type="entry name" value="MurB"/>
    <property type="match status" value="1"/>
</dbReference>
<keyword evidence="15 19" id="KW-0131">Cell cycle</keyword>
<dbReference type="Pfam" id="PF01565">
    <property type="entry name" value="FAD_binding_4"/>
    <property type="match status" value="1"/>
</dbReference>
<evidence type="ECO:0000256" key="15">
    <source>
        <dbReference type="ARBA" id="ARBA00023306"/>
    </source>
</evidence>
<dbReference type="NCBIfam" id="NF010478">
    <property type="entry name" value="PRK13903.1"/>
    <property type="match status" value="1"/>
</dbReference>
<dbReference type="PANTHER" id="PTHR21071:SF4">
    <property type="entry name" value="UDP-N-ACETYLENOLPYRUVOYLGLUCOSAMINE REDUCTASE"/>
    <property type="match status" value="1"/>
</dbReference>
<feature type="active site" evidence="19">
    <location>
        <position position="162"/>
    </location>
</feature>
<dbReference type="NCBIfam" id="NF000755">
    <property type="entry name" value="PRK00046.1"/>
    <property type="match status" value="1"/>
</dbReference>
<proteinExistence type="inferred from homology"/>
<organism evidence="21 22">
    <name type="scientific">Acidicapsa dinghuensis</name>
    <dbReference type="NCBI Taxonomy" id="2218256"/>
    <lineage>
        <taxon>Bacteria</taxon>
        <taxon>Pseudomonadati</taxon>
        <taxon>Acidobacteriota</taxon>
        <taxon>Terriglobia</taxon>
        <taxon>Terriglobales</taxon>
        <taxon>Acidobacteriaceae</taxon>
        <taxon>Acidicapsa</taxon>
    </lineage>
</organism>
<comment type="cofactor">
    <cofactor evidence="1 19">
        <name>FAD</name>
        <dbReference type="ChEBI" id="CHEBI:57692"/>
    </cofactor>
</comment>
<evidence type="ECO:0000256" key="10">
    <source>
        <dbReference type="ARBA" id="ARBA00022827"/>
    </source>
</evidence>
<dbReference type="NCBIfam" id="TIGR00179">
    <property type="entry name" value="murB"/>
    <property type="match status" value="1"/>
</dbReference>
<evidence type="ECO:0000256" key="7">
    <source>
        <dbReference type="ARBA" id="ARBA00022490"/>
    </source>
</evidence>
<comment type="similarity">
    <text evidence="19">Belongs to the MurB family.</text>
</comment>
<comment type="pathway">
    <text evidence="4 19">Cell wall biogenesis; peptidoglycan biosynthesis.</text>
</comment>
<keyword evidence="9 19" id="KW-0285">Flavoprotein</keyword>
<keyword evidence="14 19" id="KW-0560">Oxidoreductase</keyword>
<dbReference type="Gene3D" id="3.90.78.10">
    <property type="entry name" value="UDP-N-acetylenolpyruvoylglucosamine reductase, C-terminal domain"/>
    <property type="match status" value="1"/>
</dbReference>
<dbReference type="SUPFAM" id="SSF56176">
    <property type="entry name" value="FAD-binding/transporter-associated domain-like"/>
    <property type="match status" value="1"/>
</dbReference>
<evidence type="ECO:0000256" key="6">
    <source>
        <dbReference type="ARBA" id="ARBA00015188"/>
    </source>
</evidence>
<dbReference type="PANTHER" id="PTHR21071">
    <property type="entry name" value="UDP-N-ACETYLENOLPYRUVOYLGLUCOSAMINE REDUCTASE"/>
    <property type="match status" value="1"/>
</dbReference>
<sequence>MRENVALAPYTTFGIGGPARWFVEAEDEDTICDAVMWARDRSMPVFVLGGGSNLLVSDAGFAGMVLHIALKGVASADQGEERIYRVAAGENWNGFVQRTVSDGCAGIECLAGIPGTVGGTPVQNVGAYGQEVAETIERVRVLDLETMRGIEMTNADCRFAYRSSLFNTTAKGQFLVTRVDYRLKRGGRPSLKYADVRKAFAADAEPSLAEVAAKVREIRQSKGMLLVEGDPDCRSAGSFFKNPVISKEYFADLTQKLGVGATRYPAGEGQVKLPAAWLIEHAGFAKGFSLSESARVTISTKHTLALVNRGGATATDVLELRDVLVAGVKAHFGIVLEMEPILVGF</sequence>
<keyword evidence="10 19" id="KW-0274">FAD</keyword>
<keyword evidence="16 19" id="KW-0961">Cell wall biogenesis/degradation</keyword>
<dbReference type="InterPro" id="IPR016166">
    <property type="entry name" value="FAD-bd_PCMH"/>
</dbReference>
<keyword evidence="22" id="KW-1185">Reference proteome</keyword>
<reference evidence="22" key="1">
    <citation type="journal article" date="2019" name="Int. J. Syst. Evol. Microbiol.">
        <title>The Global Catalogue of Microorganisms (GCM) 10K type strain sequencing project: providing services to taxonomists for standard genome sequencing and annotation.</title>
        <authorList>
            <consortium name="The Broad Institute Genomics Platform"/>
            <consortium name="The Broad Institute Genome Sequencing Center for Infectious Disease"/>
            <person name="Wu L."/>
            <person name="Ma J."/>
        </authorList>
    </citation>
    <scope>NUCLEOTIDE SEQUENCE [LARGE SCALE GENOMIC DNA]</scope>
    <source>
        <strain evidence="22">JCM 4087</strain>
    </source>
</reference>
<evidence type="ECO:0000256" key="8">
    <source>
        <dbReference type="ARBA" id="ARBA00022618"/>
    </source>
</evidence>
<evidence type="ECO:0000256" key="17">
    <source>
        <dbReference type="ARBA" id="ARBA00031026"/>
    </source>
</evidence>
<keyword evidence="8 19" id="KW-0132">Cell division</keyword>
<dbReference type="InterPro" id="IPR016167">
    <property type="entry name" value="FAD-bd_PCMH_sub1"/>
</dbReference>
<dbReference type="InterPro" id="IPR011601">
    <property type="entry name" value="MurB_C"/>
</dbReference>
<evidence type="ECO:0000256" key="4">
    <source>
        <dbReference type="ARBA" id="ARBA00004752"/>
    </source>
</evidence>
<evidence type="ECO:0000256" key="18">
    <source>
        <dbReference type="ARBA" id="ARBA00048914"/>
    </source>
</evidence>
<protein>
    <recommendedName>
        <fullName evidence="6 19">UDP-N-acetylenolpyruvoylglucosamine reductase</fullName>
        <ecNumber evidence="5 19">1.3.1.98</ecNumber>
    </recommendedName>
    <alternativeName>
        <fullName evidence="17 19">UDP-N-acetylmuramate dehydrogenase</fullName>
    </alternativeName>
</protein>
<dbReference type="InterPro" id="IPR003170">
    <property type="entry name" value="MurB"/>
</dbReference>
<keyword evidence="7 19" id="KW-0963">Cytoplasm</keyword>
<dbReference type="Proteomes" id="UP001596091">
    <property type="component" value="Unassembled WGS sequence"/>
</dbReference>
<dbReference type="Gene3D" id="3.30.465.10">
    <property type="match status" value="1"/>
</dbReference>
<evidence type="ECO:0000256" key="2">
    <source>
        <dbReference type="ARBA" id="ARBA00003921"/>
    </source>
</evidence>
<dbReference type="EMBL" id="JBHSPH010000004">
    <property type="protein sequence ID" value="MFC5863397.1"/>
    <property type="molecule type" value="Genomic_DNA"/>
</dbReference>
<evidence type="ECO:0000256" key="9">
    <source>
        <dbReference type="ARBA" id="ARBA00022630"/>
    </source>
</evidence>
<dbReference type="InterPro" id="IPR036635">
    <property type="entry name" value="MurB_C_sf"/>
</dbReference>
<dbReference type="PROSITE" id="PS51387">
    <property type="entry name" value="FAD_PCMH"/>
    <property type="match status" value="1"/>
</dbReference>
<comment type="subcellular location">
    <subcellularLocation>
        <location evidence="3 19">Cytoplasm</location>
    </subcellularLocation>
</comment>
<dbReference type="SUPFAM" id="SSF56194">
    <property type="entry name" value="Uridine diphospho-N-Acetylenolpyruvylglucosamine reductase, MurB, C-terminal domain"/>
    <property type="match status" value="1"/>
</dbReference>
<dbReference type="EC" id="1.3.1.98" evidence="5 19"/>
<comment type="caution">
    <text evidence="21">The sequence shown here is derived from an EMBL/GenBank/DDBJ whole genome shotgun (WGS) entry which is preliminary data.</text>
</comment>